<organism evidence="2 3">
    <name type="scientific">Cryobacterium roopkundense</name>
    <dbReference type="NCBI Taxonomy" id="1001240"/>
    <lineage>
        <taxon>Bacteria</taxon>
        <taxon>Bacillati</taxon>
        <taxon>Actinomycetota</taxon>
        <taxon>Actinomycetes</taxon>
        <taxon>Micrococcales</taxon>
        <taxon>Microbacteriaceae</taxon>
        <taxon>Cryobacterium</taxon>
    </lineage>
</organism>
<evidence type="ECO:0000313" key="2">
    <source>
        <dbReference type="EMBL" id="KGJ75402.1"/>
    </source>
</evidence>
<dbReference type="EMBL" id="JPXF01000035">
    <property type="protein sequence ID" value="KGJ75402.1"/>
    <property type="molecule type" value="Genomic_DNA"/>
</dbReference>
<feature type="domain" description="DUF7715" evidence="1">
    <location>
        <begin position="2"/>
        <end position="130"/>
    </location>
</feature>
<dbReference type="Pfam" id="PF24831">
    <property type="entry name" value="DUF7715"/>
    <property type="match status" value="1"/>
</dbReference>
<dbReference type="eggNOG" id="ENOG50339JM">
    <property type="taxonomic scope" value="Bacteria"/>
</dbReference>
<dbReference type="AlphaFoldDB" id="A0A099JD08"/>
<dbReference type="Proteomes" id="UP000029864">
    <property type="component" value="Unassembled WGS sequence"/>
</dbReference>
<dbReference type="InterPro" id="IPR056132">
    <property type="entry name" value="DUF7715"/>
</dbReference>
<comment type="caution">
    <text evidence="2">The sequence shown here is derived from an EMBL/GenBank/DDBJ whole genome shotgun (WGS) entry which is preliminary data.</text>
</comment>
<reference evidence="2 3" key="1">
    <citation type="submission" date="2014-08" db="EMBL/GenBank/DDBJ databases">
        <authorList>
            <person name="Sisinthy S."/>
        </authorList>
    </citation>
    <scope>NUCLEOTIDE SEQUENCE [LARGE SCALE GENOMIC DNA]</scope>
    <source>
        <strain evidence="2 3">RuG17</strain>
    </source>
</reference>
<name>A0A099JD08_9MICO</name>
<proteinExistence type="predicted"/>
<sequence>MMKVLVATGATQGARRGDYDHCVTGELVWMLEPCAESARNPGGKCGCGRSFSGMSSHRSTTTAVIRDVPGLTRSDYEAALRASFDAQGWCPCCCVQPVSEVVDELIAVAADWPEGAVIGRRLNVLSIRAQTHNRSNDAG</sequence>
<gene>
    <name evidence="2" type="ORF">GY21_09745</name>
</gene>
<evidence type="ECO:0000259" key="1">
    <source>
        <dbReference type="Pfam" id="PF24831"/>
    </source>
</evidence>
<keyword evidence="3" id="KW-1185">Reference proteome</keyword>
<evidence type="ECO:0000313" key="3">
    <source>
        <dbReference type="Proteomes" id="UP000029864"/>
    </source>
</evidence>
<protein>
    <recommendedName>
        <fullName evidence="1">DUF7715 domain-containing protein</fullName>
    </recommendedName>
</protein>
<accession>A0A099JD08</accession>